<dbReference type="PANTHER" id="PTHR11932">
    <property type="entry name" value="CULLIN"/>
    <property type="match status" value="1"/>
</dbReference>
<organism evidence="5 6">
    <name type="scientific">Orchesella dallaii</name>
    <dbReference type="NCBI Taxonomy" id="48710"/>
    <lineage>
        <taxon>Eukaryota</taxon>
        <taxon>Metazoa</taxon>
        <taxon>Ecdysozoa</taxon>
        <taxon>Arthropoda</taxon>
        <taxon>Hexapoda</taxon>
        <taxon>Collembola</taxon>
        <taxon>Entomobryomorpha</taxon>
        <taxon>Entomobryoidea</taxon>
        <taxon>Orchesellidae</taxon>
        <taxon>Orchesellinae</taxon>
        <taxon>Orchesella</taxon>
    </lineage>
</organism>
<feature type="domain" description="Cullin family profile" evidence="4">
    <location>
        <begin position="371"/>
        <end position="604"/>
    </location>
</feature>
<name>A0ABP1QJ73_9HEXA</name>
<dbReference type="PROSITE" id="PS50069">
    <property type="entry name" value="CULLIN_2"/>
    <property type="match status" value="1"/>
</dbReference>
<dbReference type="InterPro" id="IPR001373">
    <property type="entry name" value="Cullin_N"/>
</dbReference>
<dbReference type="Proteomes" id="UP001642540">
    <property type="component" value="Unassembled WGS sequence"/>
</dbReference>
<dbReference type="Gene3D" id="3.30.230.130">
    <property type="entry name" value="Cullin, Chain C, Domain 2"/>
    <property type="match status" value="1"/>
</dbReference>
<dbReference type="EMBL" id="CAXLJM020000036">
    <property type="protein sequence ID" value="CAL8105003.1"/>
    <property type="molecule type" value="Genomic_DNA"/>
</dbReference>
<evidence type="ECO:0000256" key="1">
    <source>
        <dbReference type="ARBA" id="ARBA00006019"/>
    </source>
</evidence>
<accession>A0ABP1QJ73</accession>
<gene>
    <name evidence="5" type="ORF">ODALV1_LOCUS11927</name>
</gene>
<dbReference type="Pfam" id="PF26557">
    <property type="entry name" value="Cullin_AB"/>
    <property type="match status" value="1"/>
</dbReference>
<dbReference type="InterPro" id="IPR016158">
    <property type="entry name" value="Cullin_homology"/>
</dbReference>
<keyword evidence="6" id="KW-1185">Reference proteome</keyword>
<protein>
    <recommendedName>
        <fullName evidence="4">Cullin family profile domain-containing protein</fullName>
    </recommendedName>
</protein>
<dbReference type="Pfam" id="PF00888">
    <property type="entry name" value="Cullin"/>
    <property type="match status" value="1"/>
</dbReference>
<dbReference type="InterPro" id="IPR016159">
    <property type="entry name" value="Cullin_repeat-like_dom_sf"/>
</dbReference>
<reference evidence="5 6" key="1">
    <citation type="submission" date="2024-08" db="EMBL/GenBank/DDBJ databases">
        <authorList>
            <person name="Cucini C."/>
            <person name="Frati F."/>
        </authorList>
    </citation>
    <scope>NUCLEOTIDE SEQUENCE [LARGE SCALE GENOMIC DNA]</scope>
</reference>
<dbReference type="InterPro" id="IPR045093">
    <property type="entry name" value="Cullin"/>
</dbReference>
<comment type="caution">
    <text evidence="5">The sequence shown here is derived from an EMBL/GenBank/DDBJ whole genome shotgun (WGS) entry which is preliminary data.</text>
</comment>
<dbReference type="InterPro" id="IPR059120">
    <property type="entry name" value="Cullin-like_AB"/>
</dbReference>
<dbReference type="SMART" id="SM00182">
    <property type="entry name" value="CULLIN"/>
    <property type="match status" value="1"/>
</dbReference>
<proteinExistence type="inferred from homology"/>
<evidence type="ECO:0000313" key="6">
    <source>
        <dbReference type="Proteomes" id="UP001642540"/>
    </source>
</evidence>
<evidence type="ECO:0000259" key="4">
    <source>
        <dbReference type="PROSITE" id="PS50069"/>
    </source>
</evidence>
<dbReference type="SUPFAM" id="SSF74788">
    <property type="entry name" value="Cullin repeat-like"/>
    <property type="match status" value="1"/>
</dbReference>
<sequence>MEVPKDFNEKLAKVIKQGIHDIYHGSSWNPLRYMELHNNVVNYYKRSSLDEYKQCYNQLTEWIKELIVGVLEKLDAVVGEEEFLAFYMEKWEWFKAGSKMLNGVYNYVNRASKPYGWIVNGRFNDALENLTIFLWKKIVLKRMLSKLTGIILTLIEQHRNGGNINYKLIHAYMYHFEHMNGSAKMMDGYKIHFEEFFLQETALYYKTEPFAILKHPSEIERLRQTEKFFKREERLVRFCLHGSTMARLIDLCEDILIRQKLDWLCEQFTYALRCNDMKILRIIHSFVVRWEHGFREILGRFQYHYRSHFDALLNDEVAQKNVDVALEIIFDAHRNYSNLIAAVFSNDPRFFENLDKYTLFFIASVLTAKDEPPELFAYYLDSLMRNTRKKLEDEELEEYLTHAMRLLTHIEDKGAFEKAYHKLFSTRLVTYGPTSETAEVLMIKKIKRVLNLTDHDSSGPKKYQQMHRDLELSEGLPEDFKNHLDAKNYAIGLDFGVQVLHSFHWSLNDPGSFRLPFEMEQCAIKFTEYYKMKFGKRTLLWQHHLSKGEIQANCYGISYKFQASAYQMTVLLMFNSKDSYPIGELVEETEIKKDILVPVVESLIKVKLLILADGNPKESLTPDSVVKFCEEYRNKKRRVNIRPQPNKFQVVTDAEEV</sequence>
<evidence type="ECO:0000256" key="2">
    <source>
        <dbReference type="PROSITE-ProRule" id="PRU00330"/>
    </source>
</evidence>
<evidence type="ECO:0000256" key="3">
    <source>
        <dbReference type="RuleBase" id="RU003829"/>
    </source>
</evidence>
<dbReference type="Gene3D" id="1.20.1310.10">
    <property type="entry name" value="Cullin Repeats"/>
    <property type="match status" value="4"/>
</dbReference>
<dbReference type="SUPFAM" id="SSF75632">
    <property type="entry name" value="Cullin homology domain"/>
    <property type="match status" value="1"/>
</dbReference>
<evidence type="ECO:0000313" key="5">
    <source>
        <dbReference type="EMBL" id="CAL8105003.1"/>
    </source>
</evidence>
<dbReference type="InterPro" id="IPR036317">
    <property type="entry name" value="Cullin_homology_sf"/>
</dbReference>
<comment type="similarity">
    <text evidence="1 2 3">Belongs to the cullin family.</text>
</comment>